<protein>
    <submittedName>
        <fullName evidence="2">Uncharacterized protein</fullName>
    </submittedName>
</protein>
<proteinExistence type="predicted"/>
<feature type="region of interest" description="Disordered" evidence="1">
    <location>
        <begin position="121"/>
        <end position="185"/>
    </location>
</feature>
<evidence type="ECO:0000313" key="3">
    <source>
        <dbReference type="Proteomes" id="UP001611383"/>
    </source>
</evidence>
<evidence type="ECO:0000256" key="1">
    <source>
        <dbReference type="SAM" id="MobiDB-lite"/>
    </source>
</evidence>
<sequence>MKRERLPWALGWVSLGIGLTELTFPKGLCRVLGASRHNAGLMKVLGLREVVSGLGLLTQRHRRPWVWARVAGDAIDLALLAVTFRLPRANRAWQGAITAAVVGVTLVDLYAATTKQTPPLLRSDAVTPSLGMGAENGGPAESWRGSGLAEDLGTSSRHGDEGEADEVKQRMMKEAERKLGLPKLS</sequence>
<evidence type="ECO:0000313" key="2">
    <source>
        <dbReference type="EMBL" id="WNG52782.1"/>
    </source>
</evidence>
<reference evidence="2 3" key="1">
    <citation type="submission" date="2019-08" db="EMBL/GenBank/DDBJ databases">
        <title>Archangium and Cystobacter genomes.</title>
        <authorList>
            <person name="Chen I.-C.K."/>
            <person name="Wielgoss S."/>
        </authorList>
    </citation>
    <scope>NUCLEOTIDE SEQUENCE [LARGE SCALE GENOMIC DNA]</scope>
    <source>
        <strain evidence="2 3">Cbm 6</strain>
    </source>
</reference>
<feature type="compositionally biased region" description="Basic and acidic residues" evidence="1">
    <location>
        <begin position="157"/>
        <end position="179"/>
    </location>
</feature>
<dbReference type="Proteomes" id="UP001611383">
    <property type="component" value="Chromosome"/>
</dbReference>
<organism evidence="2 3">
    <name type="scientific">Archangium minus</name>
    <dbReference type="NCBI Taxonomy" id="83450"/>
    <lineage>
        <taxon>Bacteria</taxon>
        <taxon>Pseudomonadati</taxon>
        <taxon>Myxococcota</taxon>
        <taxon>Myxococcia</taxon>
        <taxon>Myxococcales</taxon>
        <taxon>Cystobacterineae</taxon>
        <taxon>Archangiaceae</taxon>
        <taxon>Archangium</taxon>
    </lineage>
</organism>
<name>A0ABY9XBH7_9BACT</name>
<keyword evidence="3" id="KW-1185">Reference proteome</keyword>
<gene>
    <name evidence="2" type="ORF">F0U60_36370</name>
</gene>
<dbReference type="EMBL" id="CP043494">
    <property type="protein sequence ID" value="WNG52782.1"/>
    <property type="molecule type" value="Genomic_DNA"/>
</dbReference>
<accession>A0ABY9XBH7</accession>